<sequence length="636" mass="68030">MCCKTPRLASPSGSQQIRAVNKPFNRELLNLAAMLSSSKVNAAVRSAIFAYMESKLQWKRKSIARRLKKLSEANEDQKMHPLLDALSDAISRTMPALLEAYAKDKELHAERVKVWQQENRTTEMDTGENQANGAITEGNAAKRNPKPGAPKKIFRWNNESRALWRTALPVFQRFSAEHPVGNQTTSVPKTTTPSDNSPQTTAGNSVQETNPKLSEYNAKSSSVPTNKVKLSTPNARQSITLNATLASKIAVTESTITSCSVTLQPITNMHHELINSATTRSSPTTNTVQPVTPVSAASTSINLQQAIRSMLESKSNRPTGLSESSTHRSSHTESPRTLHGGSPPCIQSLVHLRSTSPATVACVATISPSRSSCAKPSSVVQPIGTVAPRATLAQISNVLTHSGRSSLTVTNAGHSSLIKSTDAAHAPPVISMTNGSNSASLLSGISRDQSHSTSIEAPDNSVRVTAVRRQTAPVILNRAPKPIPSVPNSAATSVTQRTEPQRPLVLPSTVAGTYEKQSRQPVVYQSAPVALSVAQIDQLQQRAVSSSTRPNPSTTSCNSWLAATALLLQRPQPPPAHQQSNATSYNLPDASKSTSTTHSGNQLSRSVPPSSSRAINPAFANPGMFCEPNEYTNKCV</sequence>
<organism evidence="3 4">
    <name type="scientific">Fasciola hepatica</name>
    <name type="common">Liver fluke</name>
    <dbReference type="NCBI Taxonomy" id="6192"/>
    <lineage>
        <taxon>Eukaryota</taxon>
        <taxon>Metazoa</taxon>
        <taxon>Spiralia</taxon>
        <taxon>Lophotrochozoa</taxon>
        <taxon>Platyhelminthes</taxon>
        <taxon>Trematoda</taxon>
        <taxon>Digenea</taxon>
        <taxon>Plagiorchiida</taxon>
        <taxon>Echinostomata</taxon>
        <taxon>Echinostomatoidea</taxon>
        <taxon>Fasciolidae</taxon>
        <taxon>Fasciola</taxon>
    </lineage>
</organism>
<feature type="compositionally biased region" description="Polar residues" evidence="1">
    <location>
        <begin position="312"/>
        <end position="321"/>
    </location>
</feature>
<evidence type="ECO:0000313" key="3">
    <source>
        <dbReference type="EMBL" id="THD20294.1"/>
    </source>
</evidence>
<feature type="region of interest" description="Disordered" evidence="1">
    <location>
        <begin position="478"/>
        <end position="503"/>
    </location>
</feature>
<feature type="region of interest" description="Disordered" evidence="1">
    <location>
        <begin position="312"/>
        <end position="344"/>
    </location>
</feature>
<protein>
    <recommendedName>
        <fullName evidence="2">Ubinuclein middle domain-containing protein</fullName>
    </recommendedName>
</protein>
<comment type="caution">
    <text evidence="3">The sequence shown here is derived from an EMBL/GenBank/DDBJ whole genome shotgun (WGS) entry which is preliminary data.</text>
</comment>
<feature type="compositionally biased region" description="Polar residues" evidence="1">
    <location>
        <begin position="181"/>
        <end position="210"/>
    </location>
</feature>
<keyword evidence="4" id="KW-1185">Reference proteome</keyword>
<feature type="region of interest" description="Disordered" evidence="1">
    <location>
        <begin position="176"/>
        <end position="210"/>
    </location>
</feature>
<proteinExistence type="predicted"/>
<feature type="compositionally biased region" description="Polar residues" evidence="1">
    <location>
        <begin position="486"/>
        <end position="498"/>
    </location>
</feature>
<gene>
    <name evidence="3" type="ORF">D915_009075</name>
</gene>
<dbReference type="Proteomes" id="UP000230066">
    <property type="component" value="Unassembled WGS sequence"/>
</dbReference>
<evidence type="ECO:0000259" key="2">
    <source>
        <dbReference type="Pfam" id="PF14075"/>
    </source>
</evidence>
<dbReference type="Pfam" id="PF14075">
    <property type="entry name" value="UBN_AB"/>
    <property type="match status" value="1"/>
</dbReference>
<evidence type="ECO:0000256" key="1">
    <source>
        <dbReference type="SAM" id="MobiDB-lite"/>
    </source>
</evidence>
<evidence type="ECO:0000313" key="4">
    <source>
        <dbReference type="Proteomes" id="UP000230066"/>
    </source>
</evidence>
<name>A0A4E0R1J5_FASHE</name>
<dbReference type="AlphaFoldDB" id="A0A4E0R1J5"/>
<dbReference type="EMBL" id="JXXN02004847">
    <property type="protein sequence ID" value="THD20294.1"/>
    <property type="molecule type" value="Genomic_DNA"/>
</dbReference>
<feature type="region of interest" description="Disordered" evidence="1">
    <location>
        <begin position="123"/>
        <end position="152"/>
    </location>
</feature>
<feature type="region of interest" description="Disordered" evidence="1">
    <location>
        <begin position="571"/>
        <end position="623"/>
    </location>
</feature>
<reference evidence="3" key="1">
    <citation type="submission" date="2019-03" db="EMBL/GenBank/DDBJ databases">
        <title>Improved annotation for the trematode Fasciola hepatica.</title>
        <authorList>
            <person name="Choi Y.-J."/>
            <person name="Martin J."/>
            <person name="Mitreva M."/>
        </authorList>
    </citation>
    <scope>NUCLEOTIDE SEQUENCE [LARGE SCALE GENOMIC DNA]</scope>
</reference>
<feature type="compositionally biased region" description="Polar residues" evidence="1">
    <location>
        <begin position="580"/>
        <end position="614"/>
    </location>
</feature>
<dbReference type="InterPro" id="IPR026947">
    <property type="entry name" value="UBN_middle_dom"/>
</dbReference>
<accession>A0A4E0R1J5</accession>
<feature type="domain" description="Ubinuclein middle" evidence="2">
    <location>
        <begin position="25"/>
        <end position="163"/>
    </location>
</feature>